<sequence length="228" mass="24550">MPTALQSPSFRGLRLAGDADGAAASVFERVFGALATRAEPSGWPRFLFDDQWIEMRAAPGATVDLRCDDLDAQRTHLQRLGIEALDGSALGCTPCLRLDAMDTGACTVDLREHSPGNDRPSEDCIARLCGLELAVRAPERVALHWNQLFHAQRCRDADGVPSLKLGPFSLRFASAPDGRTGVTALDFATTAFDALVRNASSQGFSVQGEARHAAFMALGIAFRLRPEP</sequence>
<name>A0ABU8XIV5_9BURK</name>
<organism evidence="1 2">
    <name type="scientific">Variovorax robiniae</name>
    <dbReference type="NCBI Taxonomy" id="1836199"/>
    <lineage>
        <taxon>Bacteria</taxon>
        <taxon>Pseudomonadati</taxon>
        <taxon>Pseudomonadota</taxon>
        <taxon>Betaproteobacteria</taxon>
        <taxon>Burkholderiales</taxon>
        <taxon>Comamonadaceae</taxon>
        <taxon>Variovorax</taxon>
    </lineage>
</organism>
<gene>
    <name evidence="1" type="ORF">WKW79_34980</name>
</gene>
<evidence type="ECO:0000313" key="1">
    <source>
        <dbReference type="EMBL" id="MEJ8859802.1"/>
    </source>
</evidence>
<proteinExistence type="predicted"/>
<dbReference type="Proteomes" id="UP001367030">
    <property type="component" value="Unassembled WGS sequence"/>
</dbReference>
<dbReference type="EMBL" id="JBBKZS010000038">
    <property type="protein sequence ID" value="MEJ8859802.1"/>
    <property type="molecule type" value="Genomic_DNA"/>
</dbReference>
<dbReference type="InterPro" id="IPR029068">
    <property type="entry name" value="Glyas_Bleomycin-R_OHBP_Dase"/>
</dbReference>
<keyword evidence="2" id="KW-1185">Reference proteome</keyword>
<dbReference type="SUPFAM" id="SSF54593">
    <property type="entry name" value="Glyoxalase/Bleomycin resistance protein/Dihydroxybiphenyl dioxygenase"/>
    <property type="match status" value="1"/>
</dbReference>
<protein>
    <submittedName>
        <fullName evidence="1">Uncharacterized protein</fullName>
    </submittedName>
</protein>
<evidence type="ECO:0000313" key="2">
    <source>
        <dbReference type="Proteomes" id="UP001367030"/>
    </source>
</evidence>
<comment type="caution">
    <text evidence="1">The sequence shown here is derived from an EMBL/GenBank/DDBJ whole genome shotgun (WGS) entry which is preliminary data.</text>
</comment>
<accession>A0ABU8XIV5</accession>
<reference evidence="1 2" key="1">
    <citation type="submission" date="2024-03" db="EMBL/GenBank/DDBJ databases">
        <title>Novel species of the genus Variovorax.</title>
        <authorList>
            <person name="Liu Q."/>
            <person name="Xin Y.-H."/>
        </authorList>
    </citation>
    <scope>NUCLEOTIDE SEQUENCE [LARGE SCALE GENOMIC DNA]</scope>
    <source>
        <strain evidence="1 2">KACC 18901</strain>
    </source>
</reference>
<dbReference type="RefSeq" id="WP_340339837.1">
    <property type="nucleotide sequence ID" value="NZ_JBBKZS010000038.1"/>
</dbReference>